<accession>A0A4Q6I5N8</accession>
<name>A0A4Q6I5N8_9RICK</name>
<dbReference type="OrthoDB" id="7163178at2"/>
<comment type="caution">
    <text evidence="1">The sequence shown here is derived from an EMBL/GenBank/DDBJ whole genome shotgun (WGS) entry which is preliminary data.</text>
</comment>
<dbReference type="Proteomes" id="UP000293377">
    <property type="component" value="Unassembled WGS sequence"/>
</dbReference>
<reference evidence="1 2" key="1">
    <citation type="submission" date="2018-06" db="EMBL/GenBank/DDBJ databases">
        <title>Complete Genome Sequence of Ehrlichia minasensis Isolated From Cattle.</title>
        <authorList>
            <person name="Aguiar D.M."/>
            <person name="Araujo J.P.A.Jr."/>
            <person name="Nakazato L."/>
            <person name="Bard E."/>
            <person name="Cabezas-Cruz A."/>
        </authorList>
    </citation>
    <scope>NUCLEOTIDE SEQUENCE [LARGE SCALE GENOMIC DNA]</scope>
    <source>
        <strain evidence="1 2">B11</strain>
    </source>
</reference>
<protein>
    <submittedName>
        <fullName evidence="1">Uncharacterized protein</fullName>
    </submittedName>
</protein>
<proteinExistence type="predicted"/>
<evidence type="ECO:0000313" key="2">
    <source>
        <dbReference type="Proteomes" id="UP000293377"/>
    </source>
</evidence>
<dbReference type="EMBL" id="QOHL01000013">
    <property type="protein sequence ID" value="RZB12610.1"/>
    <property type="molecule type" value="Genomic_DNA"/>
</dbReference>
<evidence type="ECO:0000313" key="1">
    <source>
        <dbReference type="EMBL" id="RZB12610.1"/>
    </source>
</evidence>
<keyword evidence="2" id="KW-1185">Reference proteome</keyword>
<dbReference type="STRING" id="1242993.ehr_00939"/>
<organism evidence="1 2">
    <name type="scientific">Ehrlichia minasensis</name>
    <dbReference type="NCBI Taxonomy" id="1242993"/>
    <lineage>
        <taxon>Bacteria</taxon>
        <taxon>Pseudomonadati</taxon>
        <taxon>Pseudomonadota</taxon>
        <taxon>Alphaproteobacteria</taxon>
        <taxon>Rickettsiales</taxon>
        <taxon>Anaplasmataceae</taxon>
        <taxon>Ehrlichia</taxon>
    </lineage>
</organism>
<sequence>MMSSTFQKQLNVQFSNYIGNGICSLYSMLAAIKDKCNAHSSPDVNISFTIQHKDNVRNLIDQEHGHNTVTNLLPIYNNSNTTLIGSSEQSITNEEILSQDSRYSDNTTSQNDVTQYDEEISYETAYHLLLNLVNNDVNLFEEVISIAEVLVREGVLVAPESKIKKDIAQVILYNIQHKQKTQNSGYLR</sequence>
<gene>
    <name evidence="1" type="ORF">DRF75_03235</name>
</gene>
<dbReference type="AlphaFoldDB" id="A0A4Q6I5N8"/>